<protein>
    <submittedName>
        <fullName evidence="1">Uncharacterized protein</fullName>
    </submittedName>
</protein>
<comment type="caution">
    <text evidence="1">The sequence shown here is derived from an EMBL/GenBank/DDBJ whole genome shotgun (WGS) entry which is preliminary data.</text>
</comment>
<sequence length="155" mass="17175">MKLVFFTKYVRPGDFRVSRLAVDDLHGSLLVNAEGCAPDRASTGSDHGHSQGGYLVNQIDPIEVLPSDFAEHTTRVIPSDHSIHTDHVFPSERADQTVCTVPSDHPDRTARADHRIDPQTCGMELRLQPRPSDGIDRSISLISQPIQHYKTDGRA</sequence>
<reference evidence="1 2" key="1">
    <citation type="journal article" date="2020" name="BMC Genomics">
        <title>Intraspecific diversification of the crop wild relative Brassica cretica Lam. using demographic model selection.</title>
        <authorList>
            <person name="Kioukis A."/>
            <person name="Michalopoulou V.A."/>
            <person name="Briers L."/>
            <person name="Pirintsos S."/>
            <person name="Studholme D.J."/>
            <person name="Pavlidis P."/>
            <person name="Sarris P.F."/>
        </authorList>
    </citation>
    <scope>NUCLEOTIDE SEQUENCE [LARGE SCALE GENOMIC DNA]</scope>
    <source>
        <strain evidence="2">cv. PFS-1207/04</strain>
    </source>
</reference>
<gene>
    <name evidence="1" type="ORF">DY000_02016383</name>
</gene>
<proteinExistence type="predicted"/>
<dbReference type="Proteomes" id="UP000266723">
    <property type="component" value="Unassembled WGS sequence"/>
</dbReference>
<keyword evidence="2" id="KW-1185">Reference proteome</keyword>
<organism evidence="1 2">
    <name type="scientific">Brassica cretica</name>
    <name type="common">Mustard</name>
    <dbReference type="NCBI Taxonomy" id="69181"/>
    <lineage>
        <taxon>Eukaryota</taxon>
        <taxon>Viridiplantae</taxon>
        <taxon>Streptophyta</taxon>
        <taxon>Embryophyta</taxon>
        <taxon>Tracheophyta</taxon>
        <taxon>Spermatophyta</taxon>
        <taxon>Magnoliopsida</taxon>
        <taxon>eudicotyledons</taxon>
        <taxon>Gunneridae</taxon>
        <taxon>Pentapetalae</taxon>
        <taxon>rosids</taxon>
        <taxon>malvids</taxon>
        <taxon>Brassicales</taxon>
        <taxon>Brassicaceae</taxon>
        <taxon>Brassiceae</taxon>
        <taxon>Brassica</taxon>
    </lineage>
</organism>
<evidence type="ECO:0000313" key="1">
    <source>
        <dbReference type="EMBL" id="KAF3561853.1"/>
    </source>
</evidence>
<accession>A0ABQ7CQD6</accession>
<evidence type="ECO:0000313" key="2">
    <source>
        <dbReference type="Proteomes" id="UP000266723"/>
    </source>
</evidence>
<name>A0ABQ7CQD6_BRACR</name>
<dbReference type="EMBL" id="QGKV02000759">
    <property type="protein sequence ID" value="KAF3561853.1"/>
    <property type="molecule type" value="Genomic_DNA"/>
</dbReference>